<dbReference type="AlphaFoldDB" id="A0AA88YP96"/>
<protein>
    <submittedName>
        <fullName evidence="1">Uncharacterized protein</fullName>
    </submittedName>
</protein>
<comment type="caution">
    <text evidence="1">The sequence shown here is derived from an EMBL/GenBank/DDBJ whole genome shotgun (WGS) entry which is preliminary data.</text>
</comment>
<dbReference type="Proteomes" id="UP001186944">
    <property type="component" value="Unassembled WGS sequence"/>
</dbReference>
<evidence type="ECO:0000313" key="1">
    <source>
        <dbReference type="EMBL" id="KAK3105273.1"/>
    </source>
</evidence>
<accession>A0AA88YP96</accession>
<organism evidence="1 2">
    <name type="scientific">Pinctada imbricata</name>
    <name type="common">Atlantic pearl-oyster</name>
    <name type="synonym">Pinctada martensii</name>
    <dbReference type="NCBI Taxonomy" id="66713"/>
    <lineage>
        <taxon>Eukaryota</taxon>
        <taxon>Metazoa</taxon>
        <taxon>Spiralia</taxon>
        <taxon>Lophotrochozoa</taxon>
        <taxon>Mollusca</taxon>
        <taxon>Bivalvia</taxon>
        <taxon>Autobranchia</taxon>
        <taxon>Pteriomorphia</taxon>
        <taxon>Pterioida</taxon>
        <taxon>Pterioidea</taxon>
        <taxon>Pteriidae</taxon>
        <taxon>Pinctada</taxon>
    </lineage>
</organism>
<sequence>MKGNMNFKNVVKSLSEKCVLYEATLNSSQPHALFSNDLVITKTEGLFGSKLDQCKEKINSFFGTDMISIKSAHRTKWIIYKGNKRICDRCEIAFGELNNLPEFGTLKDIFITTENIDGIMRQQVYLSLEMLQTLEFNEHLRGYRVDSYNIAQGLELIKIENAFLHIPLHLYKCHNEKYIFPPFDLVDTIRYTQQQFIGR</sequence>
<gene>
    <name evidence="1" type="ORF">FSP39_021422</name>
</gene>
<keyword evidence="2" id="KW-1185">Reference proteome</keyword>
<name>A0AA88YP96_PINIB</name>
<evidence type="ECO:0000313" key="2">
    <source>
        <dbReference type="Proteomes" id="UP001186944"/>
    </source>
</evidence>
<proteinExistence type="predicted"/>
<reference evidence="1" key="1">
    <citation type="submission" date="2019-08" db="EMBL/GenBank/DDBJ databases">
        <title>The improved chromosome-level genome for the pearl oyster Pinctada fucata martensii using PacBio sequencing and Hi-C.</title>
        <authorList>
            <person name="Zheng Z."/>
        </authorList>
    </citation>
    <scope>NUCLEOTIDE SEQUENCE</scope>
    <source>
        <strain evidence="1">ZZ-2019</strain>
        <tissue evidence="1">Adductor muscle</tissue>
    </source>
</reference>
<dbReference type="EMBL" id="VSWD01000004">
    <property type="protein sequence ID" value="KAK3105273.1"/>
    <property type="molecule type" value="Genomic_DNA"/>
</dbReference>